<feature type="compositionally biased region" description="Polar residues" evidence="12">
    <location>
        <begin position="430"/>
        <end position="441"/>
    </location>
</feature>
<evidence type="ECO:0000313" key="14">
    <source>
        <dbReference type="EMBL" id="KAI3426885.1"/>
    </source>
</evidence>
<sequence>MPPKSATSVRPASGKGAPSSGGTGAKKSGGAGKPAPATAAGAATDELKQKAELLERGLRNEELARNAMQLERNKIQAFWDITRRELGDAKAELLTRERGLEEEQDRHALELKAYKQKVKHLLYEQQGQVSRLKADGEAALKRQGELFAQQEAQLGDDKRRLRQHVREQELSSEELIKQFRLDNAKQVSRLRQEFEGQARQIQNKYEAQLRALQAATEASYSADLADLEQRSSGHVAALMAAHEAAVAGMRGYYSQVTLANLDLIQALKEISGMKVAEAQREKLVGDVVRENRALVGPLGKAVQEADVMRQQLEGAQRDRAALAATKTRLAAAERQGRARDWELEVTQQQLEKVQQQLLELQQRHEALALQARQRSALRDDVLDRRLQAAEAELQQMQLRQQQSWDPAQEVVQQQHPPPLPPQRLDLQEPGDSSSREGMSTARSWAAIPAVHSGTTVPALGGSGSGSSSSRAGRQTAASEGGGSTASSPCCTALVDCGWDAVLAAALAAPLPDDGSAAELWEVEKASQAAQQTGQAPVFDPQLLAGEEGEQEDTPNSEQAAFDEVAGKQHLPVQVGSSPGKADFQPSEPAPFAPLTTNEGGVDDNGVDDNGEGSAASEGPPPAVQGKQLLTHAEAVGDEGTQGAGEQALAADSSPLVPAHSSSRQGEQ</sequence>
<feature type="coiled-coil region" evidence="11">
    <location>
        <begin position="158"/>
        <end position="218"/>
    </location>
</feature>
<feature type="compositionally biased region" description="Gly residues" evidence="12">
    <location>
        <begin position="19"/>
        <end position="32"/>
    </location>
</feature>
<feature type="region of interest" description="Disordered" evidence="12">
    <location>
        <begin position="455"/>
        <end position="486"/>
    </location>
</feature>
<dbReference type="GO" id="GO:0048870">
    <property type="term" value="P:cell motility"/>
    <property type="evidence" value="ECO:0007669"/>
    <property type="project" value="InterPro"/>
</dbReference>
<keyword evidence="15" id="KW-1185">Reference proteome</keyword>
<feature type="compositionally biased region" description="Low complexity" evidence="12">
    <location>
        <begin position="33"/>
        <end position="44"/>
    </location>
</feature>
<dbReference type="InterPro" id="IPR025593">
    <property type="entry name" value="GAS8_dom"/>
</dbReference>
<evidence type="ECO:0000256" key="8">
    <source>
        <dbReference type="ARBA" id="ARBA00023069"/>
    </source>
</evidence>
<dbReference type="PANTHER" id="PTHR31543">
    <property type="entry name" value="DYNEIN REGULATORY COMPLEX SUBUNIT 4"/>
    <property type="match status" value="1"/>
</dbReference>
<name>A0A9D4TIY1_CHLVU</name>
<proteinExistence type="inferred from homology"/>
<dbReference type="OrthoDB" id="767661at2759"/>
<feature type="region of interest" description="Disordered" evidence="12">
    <location>
        <begin position="397"/>
        <end position="441"/>
    </location>
</feature>
<organism evidence="14 15">
    <name type="scientific">Chlorella vulgaris</name>
    <name type="common">Green alga</name>
    <dbReference type="NCBI Taxonomy" id="3077"/>
    <lineage>
        <taxon>Eukaryota</taxon>
        <taxon>Viridiplantae</taxon>
        <taxon>Chlorophyta</taxon>
        <taxon>core chlorophytes</taxon>
        <taxon>Trebouxiophyceae</taxon>
        <taxon>Chlorellales</taxon>
        <taxon>Chlorellaceae</taxon>
        <taxon>Chlorella clade</taxon>
        <taxon>Chlorella</taxon>
    </lineage>
</organism>
<comment type="similarity">
    <text evidence="3">Belongs to the DRC4 family.</text>
</comment>
<dbReference type="GO" id="GO:0031514">
    <property type="term" value="C:motile cilium"/>
    <property type="evidence" value="ECO:0007669"/>
    <property type="project" value="UniProtKB-SubCell"/>
</dbReference>
<feature type="compositionally biased region" description="Acidic residues" evidence="12">
    <location>
        <begin position="600"/>
        <end position="610"/>
    </location>
</feature>
<keyword evidence="5" id="KW-0493">Microtubule</keyword>
<dbReference type="EMBL" id="SIDB01000010">
    <property type="protein sequence ID" value="KAI3426885.1"/>
    <property type="molecule type" value="Genomic_DNA"/>
</dbReference>
<reference evidence="14" key="1">
    <citation type="journal article" date="2019" name="Plant J.">
        <title>Chlorella vulgaris genome assembly and annotation reveals the molecular basis for metabolic acclimation to high light conditions.</title>
        <authorList>
            <person name="Cecchin M."/>
            <person name="Marcolungo L."/>
            <person name="Rossato M."/>
            <person name="Girolomoni L."/>
            <person name="Cosentino E."/>
            <person name="Cuine S."/>
            <person name="Li-Beisson Y."/>
            <person name="Delledonne M."/>
            <person name="Ballottari M."/>
        </authorList>
    </citation>
    <scope>NUCLEOTIDE SEQUENCE</scope>
    <source>
        <strain evidence="14">211/11P</strain>
    </source>
</reference>
<evidence type="ECO:0000256" key="4">
    <source>
        <dbReference type="ARBA" id="ARBA00022490"/>
    </source>
</evidence>
<keyword evidence="9" id="KW-0206">Cytoskeleton</keyword>
<evidence type="ECO:0000256" key="12">
    <source>
        <dbReference type="SAM" id="MobiDB-lite"/>
    </source>
</evidence>
<reference evidence="14" key="2">
    <citation type="submission" date="2020-11" db="EMBL/GenBank/DDBJ databases">
        <authorList>
            <person name="Cecchin M."/>
            <person name="Marcolungo L."/>
            <person name="Rossato M."/>
            <person name="Girolomoni L."/>
            <person name="Cosentino E."/>
            <person name="Cuine S."/>
            <person name="Li-Beisson Y."/>
            <person name="Delledonne M."/>
            <person name="Ballottari M."/>
        </authorList>
    </citation>
    <scope>NUCLEOTIDE SEQUENCE</scope>
    <source>
        <strain evidence="14">211/11P</strain>
        <tissue evidence="14">Whole cell</tissue>
    </source>
</reference>
<keyword evidence="8" id="KW-0969">Cilium</keyword>
<evidence type="ECO:0000256" key="10">
    <source>
        <dbReference type="ARBA" id="ARBA00023273"/>
    </source>
</evidence>
<accession>A0A9D4TIY1</accession>
<dbReference type="AlphaFoldDB" id="A0A9D4TIY1"/>
<dbReference type="Proteomes" id="UP001055712">
    <property type="component" value="Unassembled WGS sequence"/>
</dbReference>
<comment type="caution">
    <text evidence="14">The sequence shown here is derived from an EMBL/GenBank/DDBJ whole genome shotgun (WGS) entry which is preliminary data.</text>
</comment>
<evidence type="ECO:0000256" key="11">
    <source>
        <dbReference type="SAM" id="Coils"/>
    </source>
</evidence>
<evidence type="ECO:0000256" key="9">
    <source>
        <dbReference type="ARBA" id="ARBA00023212"/>
    </source>
</evidence>
<evidence type="ECO:0000256" key="6">
    <source>
        <dbReference type="ARBA" id="ARBA00022846"/>
    </source>
</evidence>
<evidence type="ECO:0000256" key="1">
    <source>
        <dbReference type="ARBA" id="ARBA00004230"/>
    </source>
</evidence>
<dbReference type="Pfam" id="PF13851">
    <property type="entry name" value="GAS"/>
    <property type="match status" value="1"/>
</dbReference>
<evidence type="ECO:0000259" key="13">
    <source>
        <dbReference type="Pfam" id="PF13851"/>
    </source>
</evidence>
<feature type="region of interest" description="Disordered" evidence="12">
    <location>
        <begin position="570"/>
        <end position="667"/>
    </location>
</feature>
<evidence type="ECO:0000256" key="2">
    <source>
        <dbReference type="ARBA" id="ARBA00004245"/>
    </source>
</evidence>
<feature type="domain" description="Growth arrest-specific protein 8" evidence="13">
    <location>
        <begin position="238"/>
        <end position="397"/>
    </location>
</feature>
<evidence type="ECO:0000256" key="7">
    <source>
        <dbReference type="ARBA" id="ARBA00023054"/>
    </source>
</evidence>
<dbReference type="GO" id="GO:0005874">
    <property type="term" value="C:microtubule"/>
    <property type="evidence" value="ECO:0007669"/>
    <property type="project" value="UniProtKB-KW"/>
</dbReference>
<dbReference type="PANTHER" id="PTHR31543:SF0">
    <property type="entry name" value="DYNEIN REGULATORY COMPLEX SUBUNIT 4"/>
    <property type="match status" value="1"/>
</dbReference>
<protein>
    <recommendedName>
        <fullName evidence="13">Growth arrest-specific protein 8 domain-containing protein</fullName>
    </recommendedName>
</protein>
<evidence type="ECO:0000256" key="3">
    <source>
        <dbReference type="ARBA" id="ARBA00009859"/>
    </source>
</evidence>
<keyword evidence="10" id="KW-0966">Cell projection</keyword>
<feature type="compositionally biased region" description="Low complexity" evidence="12">
    <location>
        <begin position="397"/>
        <end position="414"/>
    </location>
</feature>
<dbReference type="GO" id="GO:0008017">
    <property type="term" value="F:microtubule binding"/>
    <property type="evidence" value="ECO:0007669"/>
    <property type="project" value="InterPro"/>
</dbReference>
<comment type="subcellular location">
    <subcellularLocation>
        <location evidence="1">Cell projection</location>
        <location evidence="1">Cilium</location>
        <location evidence="1">Flagellum</location>
    </subcellularLocation>
    <subcellularLocation>
        <location evidence="2">Cytoplasm</location>
        <location evidence="2">Cytoskeleton</location>
    </subcellularLocation>
</comment>
<dbReference type="GO" id="GO:0005794">
    <property type="term" value="C:Golgi apparatus"/>
    <property type="evidence" value="ECO:0007669"/>
    <property type="project" value="TreeGrafter"/>
</dbReference>
<feature type="region of interest" description="Disordered" evidence="12">
    <location>
        <begin position="1"/>
        <end position="46"/>
    </location>
</feature>
<dbReference type="InterPro" id="IPR039308">
    <property type="entry name" value="GAS8"/>
</dbReference>
<keyword evidence="4" id="KW-0963">Cytoplasm</keyword>
<evidence type="ECO:0000313" key="15">
    <source>
        <dbReference type="Proteomes" id="UP001055712"/>
    </source>
</evidence>
<dbReference type="GO" id="GO:0031267">
    <property type="term" value="F:small GTPase binding"/>
    <property type="evidence" value="ECO:0007669"/>
    <property type="project" value="InterPro"/>
</dbReference>
<keyword evidence="7 11" id="KW-0175">Coiled coil</keyword>
<evidence type="ECO:0000256" key="5">
    <source>
        <dbReference type="ARBA" id="ARBA00022701"/>
    </source>
</evidence>
<feature type="compositionally biased region" description="Polar residues" evidence="12">
    <location>
        <begin position="1"/>
        <end position="10"/>
    </location>
</feature>
<gene>
    <name evidence="14" type="ORF">D9Q98_006831</name>
</gene>
<keyword evidence="6" id="KW-0282">Flagellum</keyword>